<feature type="transmembrane region" description="Helical" evidence="1">
    <location>
        <begin position="76"/>
        <end position="95"/>
    </location>
</feature>
<feature type="transmembrane region" description="Helical" evidence="1">
    <location>
        <begin position="44"/>
        <end position="64"/>
    </location>
</feature>
<keyword evidence="3" id="KW-1185">Reference proteome</keyword>
<keyword evidence="1" id="KW-1133">Transmembrane helix</keyword>
<feature type="transmembrane region" description="Helical" evidence="1">
    <location>
        <begin position="101"/>
        <end position="119"/>
    </location>
</feature>
<evidence type="ECO:0000313" key="2">
    <source>
        <dbReference type="EMBL" id="MFK3863748.1"/>
    </source>
</evidence>
<keyword evidence="1" id="KW-0812">Transmembrane</keyword>
<organism evidence="2 3">
    <name type="scientific">Pseudoalteromonas rhizosphaerae</name>
    <dbReference type="NCBI Taxonomy" id="2518973"/>
    <lineage>
        <taxon>Bacteria</taxon>
        <taxon>Pseudomonadati</taxon>
        <taxon>Pseudomonadota</taxon>
        <taxon>Gammaproteobacteria</taxon>
        <taxon>Alteromonadales</taxon>
        <taxon>Pseudoalteromonadaceae</taxon>
        <taxon>Pseudoalteromonas</taxon>
    </lineage>
</organism>
<reference evidence="2 3" key="1">
    <citation type="submission" date="2024-11" db="EMBL/GenBank/DDBJ databases">
        <title>The Natural Products Discovery Center: Release of the First 8490 Sequenced Strains for Exploring Actinobacteria Biosynthetic Diversity.</title>
        <authorList>
            <person name="Kalkreuter E."/>
            <person name="Kautsar S.A."/>
            <person name="Yang D."/>
            <person name="Bader C.D."/>
            <person name="Teijaro C.N."/>
            <person name="Fluegel L."/>
            <person name="Davis C.M."/>
            <person name="Simpson J.R."/>
            <person name="Lauterbach L."/>
            <person name="Steele A.D."/>
            <person name="Gui C."/>
            <person name="Meng S."/>
            <person name="Li G."/>
            <person name="Viehrig K."/>
            <person name="Ye F."/>
            <person name="Su P."/>
            <person name="Kiefer A.F."/>
            <person name="Nichols A."/>
            <person name="Cepeda A.J."/>
            <person name="Yan W."/>
            <person name="Fan B."/>
            <person name="Jiang Y."/>
            <person name="Adhikari A."/>
            <person name="Zheng C.-J."/>
            <person name="Schuster L."/>
            <person name="Cowan T.M."/>
            <person name="Smanski M.J."/>
            <person name="Chevrette M.G."/>
            <person name="De Carvalho L.P.S."/>
            <person name="Shen B."/>
        </authorList>
    </citation>
    <scope>NUCLEOTIDE SEQUENCE [LARGE SCALE GENOMIC DNA]</scope>
    <source>
        <strain evidence="2 3">NPDC078403</strain>
    </source>
</reference>
<dbReference type="EMBL" id="JBJDOT010000007">
    <property type="protein sequence ID" value="MFK3863748.1"/>
    <property type="molecule type" value="Genomic_DNA"/>
</dbReference>
<proteinExistence type="predicted"/>
<dbReference type="RefSeq" id="WP_404675128.1">
    <property type="nucleotide sequence ID" value="NZ_JBJDOT010000007.1"/>
</dbReference>
<accession>A0ABW8KVA8</accession>
<name>A0ABW8KVA8_9GAMM</name>
<evidence type="ECO:0000256" key="1">
    <source>
        <dbReference type="SAM" id="Phobius"/>
    </source>
</evidence>
<dbReference type="Proteomes" id="UP001620262">
    <property type="component" value="Unassembled WGS sequence"/>
</dbReference>
<keyword evidence="1" id="KW-0472">Membrane</keyword>
<protein>
    <submittedName>
        <fullName evidence="2">Uncharacterized protein</fullName>
    </submittedName>
</protein>
<evidence type="ECO:0000313" key="3">
    <source>
        <dbReference type="Proteomes" id="UP001620262"/>
    </source>
</evidence>
<comment type="caution">
    <text evidence="2">The sequence shown here is derived from an EMBL/GenBank/DDBJ whole genome shotgun (WGS) entry which is preliminary data.</text>
</comment>
<sequence>MSTASELVLALKELEKVGTDGAVNSGTLSDLAQSSPVSAWTPELVIILSISFLIFGLVVLIVIVNLAKKDIDSSAILKITGLPLIVVSATFLIVVGYSQSQIAPVIGLLGTIAGYLLGYKSNTHKETNAKEPPPTSLD</sequence>
<gene>
    <name evidence="2" type="ORF">ACI2JU_07670</name>
</gene>